<proteinExistence type="predicted"/>
<keyword evidence="2" id="KW-0808">Transferase</keyword>
<keyword evidence="1" id="KW-0696">RNA-directed RNA polymerase</keyword>
<keyword evidence="3" id="KW-0548">Nucleotidyltransferase</keyword>
<dbReference type="InterPro" id="IPR043502">
    <property type="entry name" value="DNA/RNA_pol_sf"/>
</dbReference>
<dbReference type="GO" id="GO:0003968">
    <property type="term" value="F:RNA-directed RNA polymerase activity"/>
    <property type="evidence" value="ECO:0007669"/>
    <property type="project" value="UniProtKB-KW"/>
</dbReference>
<organism evidence="4">
    <name type="scientific">Orion durna-like virus 1</name>
    <dbReference type="NCBI Taxonomy" id="2980095"/>
    <lineage>
        <taxon>Viruses</taxon>
        <taxon>Riboviria</taxon>
        <taxon>Orthornavirae</taxon>
        <taxon>Pisuviricota</taxon>
        <taxon>Duplopiviricetes</taxon>
        <taxon>Durnavirales</taxon>
    </lineage>
</organism>
<reference evidence="4" key="1">
    <citation type="journal article" date="2022" name="bioRxiv">
        <title>Diverse RNA viruses associated with diatom, eustigmatophyte, dinoflagellate and rhodophyte microalgae cultures.</title>
        <authorList>
            <person name="Charon J."/>
            <person name="Kahlke T."/>
            <person name="Larsson M.E."/>
            <person name="Abbriano R."/>
            <person name="Commault A."/>
            <person name="Burke J."/>
            <person name="Ralph P."/>
            <person name="Holmes E.C."/>
        </authorList>
    </citation>
    <scope>NUCLEOTIDE SEQUENCE</scope>
    <source>
        <strain evidence="4">Gamcarp1</strain>
    </source>
</reference>
<dbReference type="EMBL" id="OP191690">
    <property type="protein sequence ID" value="UXE05525.1"/>
    <property type="molecule type" value="Genomic_RNA"/>
</dbReference>
<accession>A0A977KPZ9</accession>
<evidence type="ECO:0000256" key="3">
    <source>
        <dbReference type="ARBA" id="ARBA00022695"/>
    </source>
</evidence>
<evidence type="ECO:0000256" key="1">
    <source>
        <dbReference type="ARBA" id="ARBA00022484"/>
    </source>
</evidence>
<dbReference type="SUPFAM" id="SSF56672">
    <property type="entry name" value="DNA/RNA polymerases"/>
    <property type="match status" value="1"/>
</dbReference>
<name>A0A977KPZ9_9VIRU</name>
<protein>
    <submittedName>
        <fullName evidence="4">RNA-dependent polymerase</fullName>
    </submittedName>
</protein>
<sequence length="556" mass="63119">MDDYIAHLGSSMLALPPPEDPCGLRASAWFEDNILFNPEFTTAENLATYVVYFGNQCRALRLPQFPPGAKQYSEWPVCRRDDLPEPIWFDPMQSREGLVFFDKIALSKMLSSRTAPRERVAAIAETHSRSNFDPDKLISNYQAIADNAGPPQHKPPYDINFDVLEAAITRLATERWQMPKLRSCAPVDVPFNRAASAGVGYTGRKELNIGVALEKRERMMKSFLAGGPSVERTTPFGLLARLQVSLVDDSKHRNVAADSFHNYLEEGISAAPVYTALKHSSNPSSFGMTLERQIDVGNRLRHEHPHGRIELVADWPAFDTGRKIDDRFCSGVHSWEIRAAFMLIGSWFANDDVPAFLSLIFSMFHVVFKRVTYRRNMWYFSETIPSGTYWVYLLDSLINDLRCEYLSVLLGDPRSARIIGGDDSYSVLDVAGFDFAKSTEILMPWHTQLARPPKTQVKIVGSTTLLKFHGHYNLYDSPYREEDDIICSCILLERADVTDPLLSCGRLKAIWLDAGRRPAWLFSIWRQLEAEFSPSHPVEPQFAWTDSMWHSPSVLR</sequence>
<evidence type="ECO:0000256" key="2">
    <source>
        <dbReference type="ARBA" id="ARBA00022679"/>
    </source>
</evidence>
<evidence type="ECO:0000313" key="4">
    <source>
        <dbReference type="EMBL" id="UXE05525.1"/>
    </source>
</evidence>